<dbReference type="InterPro" id="IPR024651">
    <property type="entry name" value="FAD-SLDH_ssu"/>
</dbReference>
<evidence type="ECO:0000313" key="3">
    <source>
        <dbReference type="Proteomes" id="UP000295727"/>
    </source>
</evidence>
<reference evidence="2 3" key="1">
    <citation type="submission" date="2019-03" db="EMBL/GenBank/DDBJ databases">
        <title>Paraburkholderia sp. 7MH5, isolated from subtropical forest soil.</title>
        <authorList>
            <person name="Gao Z.-H."/>
            <person name="Qiu L.-H."/>
        </authorList>
    </citation>
    <scope>NUCLEOTIDE SEQUENCE [LARGE SCALE GENOMIC DNA]</scope>
    <source>
        <strain evidence="2 3">7MH5</strain>
    </source>
</reference>
<dbReference type="Pfam" id="PF12318">
    <property type="entry name" value="FAD-SLDH"/>
    <property type="match status" value="1"/>
</dbReference>
<accession>A0A4P7CRY0</accession>
<feature type="compositionally biased region" description="Polar residues" evidence="1">
    <location>
        <begin position="1"/>
        <end position="10"/>
    </location>
</feature>
<sequence length="247" mass="25955">MTDVTQQDGTAHSPHDRLGRARLSHDQAARRAARTEAQPGTSEPDGPVEHAGRRRFVTLACATAATLAFALAGRRGAQSAFGIADALAANPAADPAASAAAAESGYAAFIALSQHLTGRTHFDAVLGQRIYAALARASSQFEQNVGALNAWLKAHGGVPSDTVTAALKADQPELASSVGDIMRAWYLGLVGEMPNVQVLAYEKALMFDPVSDVLTIPSYCRDVPFYWTKKPADMPATTVAAMPAARN</sequence>
<dbReference type="AlphaFoldDB" id="A0A4P7CRY0"/>
<evidence type="ECO:0000313" key="2">
    <source>
        <dbReference type="EMBL" id="QBQ98680.1"/>
    </source>
</evidence>
<name>A0A4P7CRY0_9BURK</name>
<feature type="region of interest" description="Disordered" evidence="1">
    <location>
        <begin position="1"/>
        <end position="50"/>
    </location>
</feature>
<protein>
    <submittedName>
        <fullName evidence="2">Sorbitol dehydrogenase</fullName>
    </submittedName>
</protein>
<gene>
    <name evidence="2" type="ORF">E1956_15465</name>
</gene>
<feature type="compositionally biased region" description="Basic and acidic residues" evidence="1">
    <location>
        <begin position="13"/>
        <end position="29"/>
    </location>
</feature>
<organism evidence="2 3">
    <name type="scientific">Paraburkholderia pallida</name>
    <dbReference type="NCBI Taxonomy" id="2547399"/>
    <lineage>
        <taxon>Bacteria</taxon>
        <taxon>Pseudomonadati</taxon>
        <taxon>Pseudomonadota</taxon>
        <taxon>Betaproteobacteria</taxon>
        <taxon>Burkholderiales</taxon>
        <taxon>Burkholderiaceae</taxon>
        <taxon>Paraburkholderia</taxon>
    </lineage>
</organism>
<proteinExistence type="predicted"/>
<evidence type="ECO:0000256" key="1">
    <source>
        <dbReference type="SAM" id="MobiDB-lite"/>
    </source>
</evidence>
<dbReference type="RefSeq" id="WP_134750705.1">
    <property type="nucleotide sequence ID" value="NZ_CP038149.1"/>
</dbReference>
<dbReference type="EMBL" id="CP038149">
    <property type="protein sequence ID" value="QBQ98680.1"/>
    <property type="molecule type" value="Genomic_DNA"/>
</dbReference>
<dbReference type="OrthoDB" id="8635030at2"/>
<keyword evidence="3" id="KW-1185">Reference proteome</keyword>
<dbReference type="KEGG" id="ppai:E1956_15465"/>
<dbReference type="Proteomes" id="UP000295727">
    <property type="component" value="Chromosome 2"/>
</dbReference>